<dbReference type="EMBL" id="JACTAM010002285">
    <property type="protein sequence ID" value="KAI2645296.1"/>
    <property type="molecule type" value="Genomic_DNA"/>
</dbReference>
<evidence type="ECO:0000256" key="5">
    <source>
        <dbReference type="ARBA" id="ARBA00022695"/>
    </source>
</evidence>
<dbReference type="PANTHER" id="PTHR37984">
    <property type="entry name" value="PROTEIN CBG26694"/>
    <property type="match status" value="1"/>
</dbReference>
<keyword evidence="8" id="KW-0378">Hydrolase</keyword>
<evidence type="ECO:0000256" key="4">
    <source>
        <dbReference type="ARBA" id="ARBA00022679"/>
    </source>
</evidence>
<keyword evidence="7" id="KW-0255">Endonuclease</keyword>
<dbReference type="CDD" id="cd09274">
    <property type="entry name" value="RNase_HI_RT_Ty3"/>
    <property type="match status" value="1"/>
</dbReference>
<dbReference type="Pfam" id="PF17917">
    <property type="entry name" value="RT_RNaseH"/>
    <property type="match status" value="1"/>
</dbReference>
<dbReference type="InterPro" id="IPR005162">
    <property type="entry name" value="Retrotrans_gag_dom"/>
</dbReference>
<dbReference type="InterPro" id="IPR036397">
    <property type="entry name" value="RNaseH_sf"/>
</dbReference>
<dbReference type="Gene3D" id="3.30.420.10">
    <property type="entry name" value="Ribonuclease H-like superfamily/Ribonuclease H"/>
    <property type="match status" value="1"/>
</dbReference>
<feature type="domain" description="Integrase catalytic" evidence="12">
    <location>
        <begin position="1220"/>
        <end position="1313"/>
    </location>
</feature>
<keyword evidence="4" id="KW-0808">Transferase</keyword>
<dbReference type="Pfam" id="PF17921">
    <property type="entry name" value="Integrase_H2C2"/>
    <property type="match status" value="1"/>
</dbReference>
<dbReference type="CDD" id="cd01647">
    <property type="entry name" value="RT_LTR"/>
    <property type="match status" value="1"/>
</dbReference>
<dbReference type="Proteomes" id="UP000830375">
    <property type="component" value="Unassembled WGS sequence"/>
</dbReference>
<dbReference type="InterPro" id="IPR041373">
    <property type="entry name" value="RT_RNaseH"/>
</dbReference>
<feature type="domain" description="Reverse transcriptase" evidence="11">
    <location>
        <begin position="687"/>
        <end position="866"/>
    </location>
</feature>
<dbReference type="PROSITE" id="PS50878">
    <property type="entry name" value="RT_POL"/>
    <property type="match status" value="1"/>
</dbReference>
<evidence type="ECO:0000256" key="9">
    <source>
        <dbReference type="ARBA" id="ARBA00022918"/>
    </source>
</evidence>
<gene>
    <name evidence="13" type="ORF">H4Q32_028276</name>
</gene>
<name>A0ABQ8L6G6_LABRO</name>
<accession>A0ABQ8L6G6</accession>
<keyword evidence="5" id="KW-0548">Nucleotidyltransferase</keyword>
<sequence>MEVPNVDDVAVDTVVNTNNPTTPVNDQENVEQLDVDFTAGPFVTRRNPTAEITSMLSSLYISDTEQSDNDDDEGSCLFNVGMVQTIQADVAQVKVDLLALNQKIETLEHDFKQSVDSTLNREASFRQAVDASLAGLEDYFQKSLEKLERAVIDCFLRRDAKLESQMKKLRLTSTPTLSRLQAYSPPPSHISPVHCPQTPMPVAKDKGSTHKASNITYDVNFPVHTHPPSVLPSSVLAGSSSFCARPPIRLEFPTFGDSCEMAEVLNFIEQCENFLEIRPLPSLELIGKLSTVMKGPTQSWWKAEKAKVTDWQSFKKAFMAAFLSDDYLSEVEEKLRTLVQQPRQRLRDFAYDYRALCLKWKPEISEEELVNRILNNINPRVAGCLRGTVNTVEQLVKVGSLVEKNCMGAKDYWQKVSTQGSKEKTKKSAERTNTKNLAGVTLAQPHSVTSLLIVPVRVNGQEVKAVIDTGSSYTLMQENLWKQLKMETPSVIPSTPQRFIMADGTIHQSRDLQKLHYQWHDQDCTLDTYILKNTHLAFPLIAGLDFLTATGAVLEVGQGRYGVRSNKGYTYYPFLPSQIPAGPTTQSSQVHFITAAKLNLYYALPPTGRVPELMSFTPEISQWDSDNQEELLKLITTWPRTTSNILGRTSVVQHKITLTDDIPFKSRAYRVSPIKKQIIEEQVDQMLQDDIIEPSFSPWSSPVVLVPKPDGSYRFCVDYRRLNSKTVPDAYPMPFIHDILESMEGASWFSALDLQSGYCQVEMEETSKAKTAFITTKGLFQFKSMPYGLRNSAATFQRLMERVLTDLRGKICLVYIDDIIIYSKTLEQHIQHLNTVFQKLTQANLTLNMKKCHFFKRQLKFLSHIVSGRGVEIDPEKTKAVAEFPPPQDLKALQRFLGLAGWYHKFIPHFADITAPLNHLKKKGVKWDWTQECQHSMQTLKQALQNSPVLIQPDLNKAFQVHTDASDLGLRAILTQQSETLTGAEKNYSTSEKECLAVVWAVEKWRYYLEGRPFDVFTDHAALAWAFNCPKTSSRLTRWTLRLQQFSFQVHHRKGCLNTGPDALSRVYEPPSNKAVPCLSISSHHMRTLPHSLEEIAKAQRSENVSTHFQSSIQPRAVKEHSITFEEHQGVYYRKVPLKKNREKYQLVVPQALKTDFLYYYHDNPLGGHLGQLKTLLKILEVAWWPSVRKDVWEYVKSCEVCQKYKPSNTKPSGLLQSSQITEPGHTLGVDLMGPFPTSKKRNTYLLVIVDYFTKWVEMFPLRDAKTQKIVKILREEIFTRWGVPKHLVSDRGPSSLPAFWVICVRHGVVSKN</sequence>
<dbReference type="Pfam" id="PF00078">
    <property type="entry name" value="RVT_1"/>
    <property type="match status" value="1"/>
</dbReference>
<dbReference type="InterPro" id="IPR001584">
    <property type="entry name" value="Integrase_cat-core"/>
</dbReference>
<comment type="similarity">
    <text evidence="1">Belongs to the beta type-B retroviral polymerase family. HERV class-II K(HML-2) pol subfamily.</text>
</comment>
<comment type="caution">
    <text evidence="13">The sequence shown here is derived from an EMBL/GenBank/DDBJ whole genome shotgun (WGS) entry which is preliminary data.</text>
</comment>
<dbReference type="Gene3D" id="1.10.340.70">
    <property type="match status" value="1"/>
</dbReference>
<dbReference type="InterPro" id="IPR043502">
    <property type="entry name" value="DNA/RNA_pol_sf"/>
</dbReference>
<keyword evidence="9" id="KW-0695">RNA-directed DNA polymerase</keyword>
<dbReference type="CDD" id="cd00303">
    <property type="entry name" value="retropepsin_like"/>
    <property type="match status" value="1"/>
</dbReference>
<keyword evidence="14" id="KW-1185">Reference proteome</keyword>
<dbReference type="Gene3D" id="2.40.70.10">
    <property type="entry name" value="Acid Proteases"/>
    <property type="match status" value="1"/>
</dbReference>
<keyword evidence="6" id="KW-0540">Nuclease</keyword>
<proteinExistence type="inferred from homology"/>
<evidence type="ECO:0000256" key="7">
    <source>
        <dbReference type="ARBA" id="ARBA00022759"/>
    </source>
</evidence>
<dbReference type="PROSITE" id="PS50994">
    <property type="entry name" value="INTEGRASE"/>
    <property type="match status" value="1"/>
</dbReference>
<dbReference type="SUPFAM" id="SSF53098">
    <property type="entry name" value="Ribonuclease H-like"/>
    <property type="match status" value="1"/>
</dbReference>
<evidence type="ECO:0000259" key="11">
    <source>
        <dbReference type="PROSITE" id="PS50878"/>
    </source>
</evidence>
<dbReference type="InterPro" id="IPR043128">
    <property type="entry name" value="Rev_trsase/Diguanyl_cyclase"/>
</dbReference>
<dbReference type="SUPFAM" id="SSF56672">
    <property type="entry name" value="DNA/RNA polymerases"/>
    <property type="match status" value="1"/>
</dbReference>
<dbReference type="EC" id="3.1.26.4" evidence="2"/>
<dbReference type="InterPro" id="IPR012337">
    <property type="entry name" value="RNaseH-like_sf"/>
</dbReference>
<reference evidence="13 14" key="1">
    <citation type="submission" date="2022-01" db="EMBL/GenBank/DDBJ databases">
        <title>A high-quality chromosome-level genome assembly of rohu carp, Labeo rohita.</title>
        <authorList>
            <person name="Arick M.A. II"/>
            <person name="Hsu C.-Y."/>
            <person name="Magbanua Z."/>
            <person name="Pechanova O."/>
            <person name="Grover C."/>
            <person name="Miller E."/>
            <person name="Thrash A."/>
            <person name="Ezzel L."/>
            <person name="Alam S."/>
            <person name="Benzie J."/>
            <person name="Hamilton M."/>
            <person name="Karsi A."/>
            <person name="Lawrence M.L."/>
            <person name="Peterson D.G."/>
        </authorList>
    </citation>
    <scope>NUCLEOTIDE SEQUENCE [LARGE SCALE GENOMIC DNA]</scope>
    <source>
        <strain evidence="14">BAU-BD-2019</strain>
        <tissue evidence="13">Blood</tissue>
    </source>
</reference>
<dbReference type="InterPro" id="IPR050951">
    <property type="entry name" value="Retrovirus_Pol_polyprotein"/>
</dbReference>
<evidence type="ECO:0000313" key="14">
    <source>
        <dbReference type="Proteomes" id="UP000830375"/>
    </source>
</evidence>
<dbReference type="InterPro" id="IPR041588">
    <property type="entry name" value="Integrase_H2C2"/>
</dbReference>
<dbReference type="Pfam" id="PF03732">
    <property type="entry name" value="Retrotrans_gag"/>
    <property type="match status" value="1"/>
</dbReference>
<evidence type="ECO:0000256" key="10">
    <source>
        <dbReference type="ARBA" id="ARBA00039658"/>
    </source>
</evidence>
<evidence type="ECO:0000256" key="3">
    <source>
        <dbReference type="ARBA" id="ARBA00012493"/>
    </source>
</evidence>
<dbReference type="PROSITE" id="PS00141">
    <property type="entry name" value="ASP_PROTEASE"/>
    <property type="match status" value="1"/>
</dbReference>
<evidence type="ECO:0000256" key="1">
    <source>
        <dbReference type="ARBA" id="ARBA00010879"/>
    </source>
</evidence>
<dbReference type="PANTHER" id="PTHR37984:SF5">
    <property type="entry name" value="PROTEIN NYNRIN-LIKE"/>
    <property type="match status" value="1"/>
</dbReference>
<evidence type="ECO:0000256" key="8">
    <source>
        <dbReference type="ARBA" id="ARBA00022801"/>
    </source>
</evidence>
<dbReference type="SUPFAM" id="SSF50630">
    <property type="entry name" value="Acid proteases"/>
    <property type="match status" value="1"/>
</dbReference>
<evidence type="ECO:0000259" key="12">
    <source>
        <dbReference type="PROSITE" id="PS50994"/>
    </source>
</evidence>
<dbReference type="InterPro" id="IPR001969">
    <property type="entry name" value="Aspartic_peptidase_AS"/>
</dbReference>
<evidence type="ECO:0000313" key="13">
    <source>
        <dbReference type="EMBL" id="KAI2645296.1"/>
    </source>
</evidence>
<dbReference type="Pfam" id="PF00665">
    <property type="entry name" value="rve"/>
    <property type="match status" value="1"/>
</dbReference>
<dbReference type="Gene3D" id="3.10.10.10">
    <property type="entry name" value="HIV Type 1 Reverse Transcriptase, subunit A, domain 1"/>
    <property type="match status" value="1"/>
</dbReference>
<dbReference type="Pfam" id="PF13650">
    <property type="entry name" value="Asp_protease_2"/>
    <property type="match status" value="1"/>
</dbReference>
<dbReference type="EC" id="2.7.7.49" evidence="3"/>
<evidence type="ECO:0000256" key="6">
    <source>
        <dbReference type="ARBA" id="ARBA00022722"/>
    </source>
</evidence>
<evidence type="ECO:0000256" key="2">
    <source>
        <dbReference type="ARBA" id="ARBA00012180"/>
    </source>
</evidence>
<organism evidence="13 14">
    <name type="scientific">Labeo rohita</name>
    <name type="common">Indian major carp</name>
    <name type="synonym">Cyprinus rohita</name>
    <dbReference type="NCBI Taxonomy" id="84645"/>
    <lineage>
        <taxon>Eukaryota</taxon>
        <taxon>Metazoa</taxon>
        <taxon>Chordata</taxon>
        <taxon>Craniata</taxon>
        <taxon>Vertebrata</taxon>
        <taxon>Euteleostomi</taxon>
        <taxon>Actinopterygii</taxon>
        <taxon>Neopterygii</taxon>
        <taxon>Teleostei</taxon>
        <taxon>Ostariophysi</taxon>
        <taxon>Cypriniformes</taxon>
        <taxon>Cyprinidae</taxon>
        <taxon>Labeoninae</taxon>
        <taxon>Labeonini</taxon>
        <taxon>Labeo</taxon>
    </lineage>
</organism>
<dbReference type="Gene3D" id="3.30.70.270">
    <property type="match status" value="2"/>
</dbReference>
<dbReference type="InterPro" id="IPR000477">
    <property type="entry name" value="RT_dom"/>
</dbReference>
<dbReference type="InterPro" id="IPR021109">
    <property type="entry name" value="Peptidase_aspartic_dom_sf"/>
</dbReference>
<protein>
    <recommendedName>
        <fullName evidence="10">Gypsy retrotransposon integrase-like protein 1</fullName>
        <ecNumber evidence="3">2.7.7.49</ecNumber>
        <ecNumber evidence="2">3.1.26.4</ecNumber>
    </recommendedName>
</protein>